<dbReference type="CDD" id="cd06532">
    <property type="entry name" value="Glyco_transf_25"/>
    <property type="match status" value="1"/>
</dbReference>
<name>E3QJF2_COLGM</name>
<dbReference type="AlphaFoldDB" id="E3QJF2"/>
<dbReference type="OrthoDB" id="47375at2759"/>
<feature type="domain" description="Glycosyl transferase family 25" evidence="4">
    <location>
        <begin position="9"/>
        <end position="84"/>
    </location>
</feature>
<reference evidence="6" key="1">
    <citation type="journal article" date="2012" name="Nat. Genet.">
        <title>Lifestyle transitions in plant pathogenic Colletotrichum fungi deciphered by genome and transcriptome analyses.</title>
        <authorList>
            <person name="O'Connell R.J."/>
            <person name="Thon M.R."/>
            <person name="Hacquard S."/>
            <person name="Amyotte S.G."/>
            <person name="Kleemann J."/>
            <person name="Torres M.F."/>
            <person name="Damm U."/>
            <person name="Buiate E.A."/>
            <person name="Epstein L."/>
            <person name="Alkan N."/>
            <person name="Altmueller J."/>
            <person name="Alvarado-Balderrama L."/>
            <person name="Bauser C.A."/>
            <person name="Becker C."/>
            <person name="Birren B.W."/>
            <person name="Chen Z."/>
            <person name="Choi J."/>
            <person name="Crouch J.A."/>
            <person name="Duvick J.P."/>
            <person name="Farman M.A."/>
            <person name="Gan P."/>
            <person name="Heiman D."/>
            <person name="Henrissat B."/>
            <person name="Howard R.J."/>
            <person name="Kabbage M."/>
            <person name="Koch C."/>
            <person name="Kracher B."/>
            <person name="Kubo Y."/>
            <person name="Law A.D."/>
            <person name="Lebrun M.-H."/>
            <person name="Lee Y.-H."/>
            <person name="Miyara I."/>
            <person name="Moore N."/>
            <person name="Neumann U."/>
            <person name="Nordstroem K."/>
            <person name="Panaccione D.G."/>
            <person name="Panstruga R."/>
            <person name="Place M."/>
            <person name="Proctor R.H."/>
            <person name="Prusky D."/>
            <person name="Rech G."/>
            <person name="Reinhardt R."/>
            <person name="Rollins J.A."/>
            <person name="Rounsley S."/>
            <person name="Schardl C.L."/>
            <person name="Schwartz D.C."/>
            <person name="Shenoy N."/>
            <person name="Shirasu K."/>
            <person name="Sikhakolli U.R."/>
            <person name="Stueber K."/>
            <person name="Sukno S.A."/>
            <person name="Sweigard J.A."/>
            <person name="Takano Y."/>
            <person name="Takahara H."/>
            <person name="Trail F."/>
            <person name="van der Does H.C."/>
            <person name="Voll L.M."/>
            <person name="Will I."/>
            <person name="Young S."/>
            <person name="Zeng Q."/>
            <person name="Zhang J."/>
            <person name="Zhou S."/>
            <person name="Dickman M.B."/>
            <person name="Schulze-Lefert P."/>
            <person name="Ver Loren van Themaat E."/>
            <person name="Ma L.-J."/>
            <person name="Vaillancourt L.J."/>
        </authorList>
    </citation>
    <scope>NUCLEOTIDE SEQUENCE [LARGE SCALE GENOMIC DNA]</scope>
    <source>
        <strain evidence="6">M1.001 / M2 / FGSC 10212</strain>
    </source>
</reference>
<comment type="similarity">
    <text evidence="1">Belongs to the glycosyltransferase 25 family.</text>
</comment>
<dbReference type="eggNOG" id="ENOG502SHN6">
    <property type="taxonomic scope" value="Eukaryota"/>
</dbReference>
<dbReference type="STRING" id="645133.E3QJF2"/>
<evidence type="ECO:0000313" key="6">
    <source>
        <dbReference type="Proteomes" id="UP000008782"/>
    </source>
</evidence>
<evidence type="ECO:0000259" key="4">
    <source>
        <dbReference type="Pfam" id="PF01755"/>
    </source>
</evidence>
<dbReference type="InterPro" id="IPR050757">
    <property type="entry name" value="Collagen_mod_GT25"/>
</dbReference>
<dbReference type="VEuPathDB" id="FungiDB:GLRG_06134"/>
<gene>
    <name evidence="5" type="ORF">GLRG_06134</name>
</gene>
<keyword evidence="6" id="KW-1185">Reference proteome</keyword>
<dbReference type="HOGENOM" id="CLU_032992_1_1_1"/>
<dbReference type="PANTHER" id="PTHR10730:SF53">
    <property type="entry name" value="GLYCOSYLTRANSFERASE 25 FAMILY MEMBER"/>
    <property type="match status" value="1"/>
</dbReference>
<evidence type="ECO:0000256" key="2">
    <source>
        <dbReference type="ARBA" id="ARBA00022676"/>
    </source>
</evidence>
<evidence type="ECO:0000256" key="1">
    <source>
        <dbReference type="ARBA" id="ARBA00006721"/>
    </source>
</evidence>
<accession>E3QJF2</accession>
<organism evidence="6">
    <name type="scientific">Colletotrichum graminicola (strain M1.001 / M2 / FGSC 10212)</name>
    <name type="common">Maize anthracnose fungus</name>
    <name type="synonym">Glomerella graminicola</name>
    <dbReference type="NCBI Taxonomy" id="645133"/>
    <lineage>
        <taxon>Eukaryota</taxon>
        <taxon>Fungi</taxon>
        <taxon>Dikarya</taxon>
        <taxon>Ascomycota</taxon>
        <taxon>Pezizomycotina</taxon>
        <taxon>Sordariomycetes</taxon>
        <taxon>Hypocreomycetidae</taxon>
        <taxon>Glomerellales</taxon>
        <taxon>Glomerellaceae</taxon>
        <taxon>Colletotrichum</taxon>
        <taxon>Colletotrichum graminicola species complex</taxon>
    </lineage>
</organism>
<evidence type="ECO:0000313" key="5">
    <source>
        <dbReference type="EMBL" id="EFQ30990.1"/>
    </source>
</evidence>
<keyword evidence="2" id="KW-0328">Glycosyltransferase</keyword>
<protein>
    <recommendedName>
        <fullName evidence="4">Glycosyl transferase family 25 domain-containing protein</fullName>
    </recommendedName>
</protein>
<evidence type="ECO:0000256" key="3">
    <source>
        <dbReference type="ARBA" id="ARBA00022679"/>
    </source>
</evidence>
<dbReference type="EMBL" id="GG697352">
    <property type="protein sequence ID" value="EFQ30990.1"/>
    <property type="molecule type" value="Genomic_DNA"/>
</dbReference>
<dbReference type="GO" id="GO:0016740">
    <property type="term" value="F:transferase activity"/>
    <property type="evidence" value="ECO:0007669"/>
    <property type="project" value="UniProtKB-KW"/>
</dbReference>
<dbReference type="Pfam" id="PF01755">
    <property type="entry name" value="Glyco_transf_25"/>
    <property type="match status" value="1"/>
</dbReference>
<sequence>MLLQAALSDMDIELFDGVPGDTVSEKAIPKTSEYNRQDDGVIGCWRSHMNAIGEIVRRNLSSVLILEDDVDWDIRIRSQLHDFALSTQALTQPLRSTLLSGGDPTLGTALEIPFENLPATAAPKFSPYGDNWDLLWIGHCGMHFPFLDQEGVPKARVIHHNDVTVAPKKNLRGLNLPFTLKENYPEHTRAVHHVREGVCTLGYAVSQQGARKLLQEVALKDVDDPVDLLLRYFCEGVKGRKPHKCLTSQPAFFHHHRAAGPMSSHSDIRNYKGFRETGMTYMVRWSVRLNADALLEGRTDFIDQYPDDV</sequence>
<dbReference type="InterPro" id="IPR002654">
    <property type="entry name" value="Glyco_trans_25"/>
</dbReference>
<dbReference type="PANTHER" id="PTHR10730">
    <property type="entry name" value="PROCOLLAGEN-LYSINE,2-OXOGLUTARATE 5-DIOXYGENASE/GLYCOSYLTRANSFERASE 25 FAMILY MEMBER"/>
    <property type="match status" value="1"/>
</dbReference>
<proteinExistence type="inferred from homology"/>
<dbReference type="GeneID" id="24411499"/>
<dbReference type="RefSeq" id="XP_008095010.1">
    <property type="nucleotide sequence ID" value="XM_008096819.1"/>
</dbReference>
<dbReference type="Proteomes" id="UP000008782">
    <property type="component" value="Unassembled WGS sequence"/>
</dbReference>
<keyword evidence="3" id="KW-0808">Transferase</keyword>